<keyword evidence="9 14" id="KW-0067">ATP-binding</keyword>
<dbReference type="Pfam" id="PF07714">
    <property type="entry name" value="PK_Tyr_Ser-Thr"/>
    <property type="match status" value="2"/>
</dbReference>
<dbReference type="InterPro" id="IPR047117">
    <property type="entry name" value="PERK1-13-like"/>
</dbReference>
<evidence type="ECO:0000256" key="1">
    <source>
        <dbReference type="ARBA" id="ARBA00004162"/>
    </source>
</evidence>
<reference evidence="17" key="1">
    <citation type="journal article" date="2014" name="Nat. Commun.">
        <title>The emerging biofuel crop Camelina sativa retains a highly undifferentiated hexaploid genome structure.</title>
        <authorList>
            <person name="Kagale S."/>
            <person name="Koh C."/>
            <person name="Nixon J."/>
            <person name="Bollina V."/>
            <person name="Clarke W.E."/>
            <person name="Tuteja R."/>
            <person name="Spillane C."/>
            <person name="Robinson S.J."/>
            <person name="Links M.G."/>
            <person name="Clarke C."/>
            <person name="Higgins E.E."/>
            <person name="Huebert T."/>
            <person name="Sharpe A.G."/>
            <person name="Parkin I.A."/>
        </authorList>
    </citation>
    <scope>NUCLEOTIDE SEQUENCE [LARGE SCALE GENOMIC DNA]</scope>
    <source>
        <strain evidence="17">cv. DH55</strain>
    </source>
</reference>
<dbReference type="InterPro" id="IPR011009">
    <property type="entry name" value="Kinase-like_dom_sf"/>
</dbReference>
<keyword evidence="8" id="KW-0418">Kinase</keyword>
<keyword evidence="3" id="KW-1003">Cell membrane</keyword>
<keyword evidence="7 14" id="KW-0547">Nucleotide-binding</keyword>
<feature type="domain" description="Protein kinase" evidence="16">
    <location>
        <begin position="82"/>
        <end position="334"/>
    </location>
</feature>
<comment type="catalytic activity">
    <reaction evidence="13">
        <text>L-seryl-[protein] + ATP = O-phospho-L-seryl-[protein] + ADP + H(+)</text>
        <dbReference type="Rhea" id="RHEA:17989"/>
        <dbReference type="Rhea" id="RHEA-COMP:9863"/>
        <dbReference type="Rhea" id="RHEA-COMP:11604"/>
        <dbReference type="ChEBI" id="CHEBI:15378"/>
        <dbReference type="ChEBI" id="CHEBI:29999"/>
        <dbReference type="ChEBI" id="CHEBI:30616"/>
        <dbReference type="ChEBI" id="CHEBI:83421"/>
        <dbReference type="ChEBI" id="CHEBI:456216"/>
        <dbReference type="EC" id="2.7.11.1"/>
    </reaction>
</comment>
<dbReference type="PROSITE" id="PS50011">
    <property type="entry name" value="PROTEIN_KINASE_DOM"/>
    <property type="match status" value="1"/>
</dbReference>
<evidence type="ECO:0000256" key="3">
    <source>
        <dbReference type="ARBA" id="ARBA00022475"/>
    </source>
</evidence>
<evidence type="ECO:0000256" key="10">
    <source>
        <dbReference type="ARBA" id="ARBA00022989"/>
    </source>
</evidence>
<dbReference type="Gene3D" id="3.30.200.20">
    <property type="entry name" value="Phosphorylase Kinase, domain 1"/>
    <property type="match status" value="1"/>
</dbReference>
<dbReference type="PROSITE" id="PS00107">
    <property type="entry name" value="PROTEIN_KINASE_ATP"/>
    <property type="match status" value="1"/>
</dbReference>
<keyword evidence="11 15" id="KW-0472">Membrane</keyword>
<dbReference type="SUPFAM" id="SSF56112">
    <property type="entry name" value="Protein kinase-like (PK-like)"/>
    <property type="match status" value="1"/>
</dbReference>
<proteinExistence type="predicted"/>
<dbReference type="Proteomes" id="UP000694864">
    <property type="component" value="Chromosome 15"/>
</dbReference>
<evidence type="ECO:0000256" key="14">
    <source>
        <dbReference type="PROSITE-ProRule" id="PRU10141"/>
    </source>
</evidence>
<dbReference type="InterPro" id="IPR000719">
    <property type="entry name" value="Prot_kinase_dom"/>
</dbReference>
<dbReference type="PANTHER" id="PTHR47982">
    <property type="entry name" value="PROLINE-RICH RECEPTOR-LIKE PROTEIN KINASE PERK4"/>
    <property type="match status" value="1"/>
</dbReference>
<comment type="subcellular location">
    <subcellularLocation>
        <location evidence="1">Cell membrane</location>
        <topology evidence="1">Single-pass membrane protein</topology>
    </subcellularLocation>
</comment>
<keyword evidence="17" id="KW-1185">Reference proteome</keyword>
<feature type="binding site" evidence="14">
    <location>
        <position position="109"/>
    </location>
    <ligand>
        <name>ATP</name>
        <dbReference type="ChEBI" id="CHEBI:30616"/>
    </ligand>
</feature>
<dbReference type="RefSeq" id="XP_010466385.1">
    <property type="nucleotide sequence ID" value="XM_010468083.2"/>
</dbReference>
<dbReference type="GeneID" id="104746570"/>
<name>A0ABM0W6I1_CAMSA</name>
<dbReference type="PANTHER" id="PTHR47982:SF54">
    <property type="entry name" value="PROTEIN KINASE SUPERFAMILY PROTEIN"/>
    <property type="match status" value="1"/>
</dbReference>
<evidence type="ECO:0000256" key="6">
    <source>
        <dbReference type="ARBA" id="ARBA00022692"/>
    </source>
</evidence>
<evidence type="ECO:0000256" key="15">
    <source>
        <dbReference type="SAM" id="Phobius"/>
    </source>
</evidence>
<reference evidence="18" key="2">
    <citation type="submission" date="2025-08" db="UniProtKB">
        <authorList>
            <consortium name="RefSeq"/>
        </authorList>
    </citation>
    <scope>IDENTIFICATION</scope>
    <source>
        <tissue evidence="18">Leaf</tissue>
    </source>
</reference>
<dbReference type="InterPro" id="IPR017441">
    <property type="entry name" value="Protein_kinase_ATP_BS"/>
</dbReference>
<evidence type="ECO:0000256" key="11">
    <source>
        <dbReference type="ARBA" id="ARBA00023136"/>
    </source>
</evidence>
<keyword evidence="6 15" id="KW-0812">Transmembrane</keyword>
<dbReference type="EC" id="2.7.11.1" evidence="2"/>
<protein>
    <recommendedName>
        <fullName evidence="2">non-specific serine/threonine protein kinase</fullName>
        <ecNumber evidence="2">2.7.11.1</ecNumber>
    </recommendedName>
</protein>
<evidence type="ECO:0000256" key="7">
    <source>
        <dbReference type="ARBA" id="ARBA00022741"/>
    </source>
</evidence>
<accession>A0ABM0W6I1</accession>
<keyword evidence="4" id="KW-0723">Serine/threonine-protein kinase</keyword>
<dbReference type="InterPro" id="IPR001245">
    <property type="entry name" value="Ser-Thr/Tyr_kinase_cat_dom"/>
</dbReference>
<sequence>MMLKLNTTMIAAAFEIIAIICALFWIYRVLCYDNKISRKDSTITREVEVMPECVIEFPLEEMMPEGLIKFTSEEVRQATNDYDEDNLIGFGCYGLVYSGLIGDMPVVIKTGIGYYRHPTFLAEVSYMSSKTQHNNVVNLVGYCYNDGEYEVLVYEYLINGNVQDYLREHADLTFKQRVSIALGAARGLQHLHNLNPPLQHKRFTTNKVLLDANLNAKVSDAGMSGFVQELPVVPLFFDNDKGGSEETVDVYSFGMFLLELFTGEEPEEFKSNLDLVIWIVERVYSDTMNDERMTGTFKKHSLMSLMLIMVKCMKYPPAIRVNMDGVVRELEEIVQIEEGPLHTIAP</sequence>
<keyword evidence="10 15" id="KW-1133">Transmembrane helix</keyword>
<evidence type="ECO:0000256" key="12">
    <source>
        <dbReference type="ARBA" id="ARBA00047899"/>
    </source>
</evidence>
<evidence type="ECO:0000313" key="18">
    <source>
        <dbReference type="RefSeq" id="XP_010466385.1"/>
    </source>
</evidence>
<evidence type="ECO:0000313" key="17">
    <source>
        <dbReference type="Proteomes" id="UP000694864"/>
    </source>
</evidence>
<evidence type="ECO:0000256" key="9">
    <source>
        <dbReference type="ARBA" id="ARBA00022840"/>
    </source>
</evidence>
<evidence type="ECO:0000256" key="8">
    <source>
        <dbReference type="ARBA" id="ARBA00022777"/>
    </source>
</evidence>
<gene>
    <name evidence="18" type="primary">LOC104746570</name>
</gene>
<comment type="catalytic activity">
    <reaction evidence="12">
        <text>L-threonyl-[protein] + ATP = O-phospho-L-threonyl-[protein] + ADP + H(+)</text>
        <dbReference type="Rhea" id="RHEA:46608"/>
        <dbReference type="Rhea" id="RHEA-COMP:11060"/>
        <dbReference type="Rhea" id="RHEA-COMP:11605"/>
        <dbReference type="ChEBI" id="CHEBI:15378"/>
        <dbReference type="ChEBI" id="CHEBI:30013"/>
        <dbReference type="ChEBI" id="CHEBI:30616"/>
        <dbReference type="ChEBI" id="CHEBI:61977"/>
        <dbReference type="ChEBI" id="CHEBI:456216"/>
        <dbReference type="EC" id="2.7.11.1"/>
    </reaction>
</comment>
<evidence type="ECO:0000256" key="2">
    <source>
        <dbReference type="ARBA" id="ARBA00012513"/>
    </source>
</evidence>
<feature type="transmembrane region" description="Helical" evidence="15">
    <location>
        <begin position="7"/>
        <end position="27"/>
    </location>
</feature>
<evidence type="ECO:0000256" key="13">
    <source>
        <dbReference type="ARBA" id="ARBA00048679"/>
    </source>
</evidence>
<evidence type="ECO:0000256" key="4">
    <source>
        <dbReference type="ARBA" id="ARBA00022527"/>
    </source>
</evidence>
<keyword evidence="5" id="KW-0808">Transferase</keyword>
<evidence type="ECO:0000259" key="16">
    <source>
        <dbReference type="PROSITE" id="PS50011"/>
    </source>
</evidence>
<organism evidence="17 18">
    <name type="scientific">Camelina sativa</name>
    <name type="common">False flax</name>
    <name type="synonym">Myagrum sativum</name>
    <dbReference type="NCBI Taxonomy" id="90675"/>
    <lineage>
        <taxon>Eukaryota</taxon>
        <taxon>Viridiplantae</taxon>
        <taxon>Streptophyta</taxon>
        <taxon>Embryophyta</taxon>
        <taxon>Tracheophyta</taxon>
        <taxon>Spermatophyta</taxon>
        <taxon>Magnoliopsida</taxon>
        <taxon>eudicotyledons</taxon>
        <taxon>Gunneridae</taxon>
        <taxon>Pentapetalae</taxon>
        <taxon>rosids</taxon>
        <taxon>malvids</taxon>
        <taxon>Brassicales</taxon>
        <taxon>Brassicaceae</taxon>
        <taxon>Camelineae</taxon>
        <taxon>Camelina</taxon>
    </lineage>
</organism>
<evidence type="ECO:0000256" key="5">
    <source>
        <dbReference type="ARBA" id="ARBA00022679"/>
    </source>
</evidence>
<dbReference type="Gene3D" id="1.10.510.10">
    <property type="entry name" value="Transferase(Phosphotransferase) domain 1"/>
    <property type="match status" value="1"/>
</dbReference>